<evidence type="ECO:0000259" key="21">
    <source>
        <dbReference type="Pfam" id="PF02770"/>
    </source>
</evidence>
<comment type="cofactor">
    <cofactor evidence="1">
        <name>FAD</name>
        <dbReference type="ChEBI" id="CHEBI:57692"/>
    </cofactor>
</comment>
<evidence type="ECO:0000259" key="20">
    <source>
        <dbReference type="Pfam" id="PF01756"/>
    </source>
</evidence>
<comment type="catalytic activity">
    <reaction evidence="14">
        <text>tetracosanoyl-CoA + O2 = (2E)-tetracosenoyl-CoA + H2O2</text>
        <dbReference type="Rhea" id="RHEA:40319"/>
        <dbReference type="ChEBI" id="CHEBI:15379"/>
        <dbReference type="ChEBI" id="CHEBI:16240"/>
        <dbReference type="ChEBI" id="CHEBI:65052"/>
        <dbReference type="ChEBI" id="CHEBI:74693"/>
    </reaction>
    <physiologicalReaction direction="left-to-right" evidence="14">
        <dbReference type="Rhea" id="RHEA:40320"/>
    </physiologicalReaction>
</comment>
<dbReference type="FunFam" id="2.40.110.10:FF:000005">
    <property type="entry name" value="Acyl-coenzyme A oxidase"/>
    <property type="match status" value="1"/>
</dbReference>
<dbReference type="GO" id="GO:0005777">
    <property type="term" value="C:peroxisome"/>
    <property type="evidence" value="ECO:0007669"/>
    <property type="project" value="UniProtKB-SubCell"/>
</dbReference>
<keyword evidence="9" id="KW-0443">Lipid metabolism</keyword>
<sequence length="613" mass="69657">MEVVDLPNGPLDAYRSRASFSWKEMLHFIEGEEILQFKQHVFKTLENDPLFARQPGEDISVEKKRELNFLRVKQLFRYNFLTKEEMMANPWKAVILEDCLGMYDWAMVAKYGLNKGMFGGTIASSGSERHGKYVKDTEDMATFGCFALTELSHGSNTRAMRTTATYDPSSQEFIINSPDFEAAKFWVGNMGKTATHAIVFAQLYTPDQICRGLHSFIVPVRDPKTLLALPGVLVGDMGKKLGQNGLDNGFAMFHNVRIPRENLLNRTGDVTPEGYYVTPFKDPNKRFGASLGALSGGRIYITRMALTNLKLAVTVAIRFSATRKQFGPSDTEEIPVLEYQLQQWRLIPYLAAAYALEHFSKTIFMNFVEFQIGQMMRDKSDRQAEMGREIHAIGCASKPLGSWMAQRGIQECREACGGHGYLAMNRLGELRDDNDPNCTYEGDNNVLLQQTSNYLLSLFHGKLHKNLLFNVVLTNSLHLNLGKDEFDARNNSQVYYCRSLAITYIEHCCLQRFYQLATDQDTPTGLKPVLRKLCALYGLWSLSNHMATLFQGILYTLCHKKRKKTAEGESQRQCYLWRSFREAQNVLTGELLAMICSNLAFIASIRVRRTTFL</sequence>
<evidence type="ECO:0000256" key="15">
    <source>
        <dbReference type="ARBA" id="ARBA00053000"/>
    </source>
</evidence>
<comment type="similarity">
    <text evidence="4 17">Belongs to the acyl-CoA oxidase family.</text>
</comment>
<evidence type="ECO:0000256" key="14">
    <source>
        <dbReference type="ARBA" id="ARBA00048405"/>
    </source>
</evidence>
<dbReference type="GO" id="GO:0005504">
    <property type="term" value="F:fatty acid binding"/>
    <property type="evidence" value="ECO:0007669"/>
    <property type="project" value="TreeGrafter"/>
</dbReference>
<dbReference type="GO" id="GO:0033540">
    <property type="term" value="P:fatty acid beta-oxidation using acyl-CoA oxidase"/>
    <property type="evidence" value="ECO:0007669"/>
    <property type="project" value="TreeGrafter"/>
</dbReference>
<dbReference type="GeneTree" id="ENSGT00940000159423"/>
<dbReference type="PIRSF" id="PIRSF000168">
    <property type="entry name" value="Acyl-CoA_oxidase"/>
    <property type="match status" value="1"/>
</dbReference>
<comment type="subcellular location">
    <subcellularLocation>
        <location evidence="2">Peroxisome</location>
    </subcellularLocation>
</comment>
<dbReference type="Pfam" id="PF02770">
    <property type="entry name" value="Acyl-CoA_dh_M"/>
    <property type="match status" value="1"/>
</dbReference>
<feature type="domain" description="Acyl-CoA oxidase C-alpha1" evidence="22">
    <location>
        <begin position="292"/>
        <end position="456"/>
    </location>
</feature>
<evidence type="ECO:0000256" key="12">
    <source>
        <dbReference type="ARBA" id="ARBA00036704"/>
    </source>
</evidence>
<evidence type="ECO:0000256" key="19">
    <source>
        <dbReference type="PIRSR" id="PIRSR000168-2"/>
    </source>
</evidence>
<feature type="domain" description="Acyl-CoA oxidase/dehydrogenase middle" evidence="21">
    <location>
        <begin position="145"/>
        <end position="256"/>
    </location>
</feature>
<keyword evidence="5 17" id="KW-0285">Flavoprotein</keyword>
<protein>
    <recommendedName>
        <fullName evidence="17">Acyl-coenzyme A oxidase</fullName>
    </recommendedName>
</protein>
<evidence type="ECO:0000256" key="18">
    <source>
        <dbReference type="PIRSR" id="PIRSR000168-1"/>
    </source>
</evidence>
<evidence type="ECO:0000313" key="23">
    <source>
        <dbReference type="Ensembl" id="ENSFHEP00000023696.1"/>
    </source>
</evidence>
<keyword evidence="10" id="KW-0576">Peroxisome</keyword>
<dbReference type="GO" id="GO:0055088">
    <property type="term" value="P:lipid homeostasis"/>
    <property type="evidence" value="ECO:0007669"/>
    <property type="project" value="TreeGrafter"/>
</dbReference>
<accession>A0A3Q2QA74</accession>
<evidence type="ECO:0000256" key="3">
    <source>
        <dbReference type="ARBA" id="ARBA00004846"/>
    </source>
</evidence>
<dbReference type="FunFam" id="1.20.140.10:FF:000007">
    <property type="entry name" value="Acyl-coenzyme A oxidase"/>
    <property type="match status" value="1"/>
</dbReference>
<keyword evidence="24" id="KW-1185">Reference proteome</keyword>
<proteinExistence type="inferred from homology"/>
<dbReference type="SUPFAM" id="SSF56645">
    <property type="entry name" value="Acyl-CoA dehydrogenase NM domain-like"/>
    <property type="match status" value="1"/>
</dbReference>
<dbReference type="Pfam" id="PF01756">
    <property type="entry name" value="ACOX"/>
    <property type="match status" value="1"/>
</dbReference>
<evidence type="ECO:0000256" key="2">
    <source>
        <dbReference type="ARBA" id="ARBA00004275"/>
    </source>
</evidence>
<comment type="function">
    <text evidence="16">Oxidizes the CoA-esters of 2-methyl-branched fatty acids.</text>
</comment>
<evidence type="ECO:0000256" key="13">
    <source>
        <dbReference type="ARBA" id="ARBA00036893"/>
    </source>
</evidence>
<dbReference type="Ensembl" id="ENSFHET00000009647.1">
    <property type="protein sequence ID" value="ENSFHEP00000023696.1"/>
    <property type="gene ID" value="ENSFHEG00000004904.1"/>
</dbReference>
<evidence type="ECO:0000256" key="5">
    <source>
        <dbReference type="ARBA" id="ARBA00022630"/>
    </source>
</evidence>
<reference evidence="23" key="1">
    <citation type="submission" date="2025-08" db="UniProtKB">
        <authorList>
            <consortium name="Ensembl"/>
        </authorList>
    </citation>
    <scope>IDENTIFICATION</scope>
</reference>
<dbReference type="PANTHER" id="PTHR10909:SF390">
    <property type="entry name" value="PEROXISOMAL ACYL-COENZYME A OXIDASE 3"/>
    <property type="match status" value="1"/>
</dbReference>
<evidence type="ECO:0000256" key="11">
    <source>
        <dbReference type="ARBA" id="ARBA00036397"/>
    </source>
</evidence>
<dbReference type="InterPro" id="IPR036250">
    <property type="entry name" value="AcylCo_DH-like_C"/>
</dbReference>
<dbReference type="GO" id="GO:0016402">
    <property type="term" value="F:pristanoyl-CoA oxidase activity"/>
    <property type="evidence" value="ECO:0007669"/>
    <property type="project" value="TreeGrafter"/>
</dbReference>
<dbReference type="InterPro" id="IPR009100">
    <property type="entry name" value="AcylCoA_DH/oxidase_NM_dom_sf"/>
</dbReference>
<comment type="catalytic activity">
    <reaction evidence="13">
        <text>hexadecanoyl-CoA + O2 = (2E)-hexadecenoyl-CoA + H2O2</text>
        <dbReference type="Rhea" id="RHEA:40167"/>
        <dbReference type="ChEBI" id="CHEBI:15379"/>
        <dbReference type="ChEBI" id="CHEBI:16240"/>
        <dbReference type="ChEBI" id="CHEBI:57379"/>
        <dbReference type="ChEBI" id="CHEBI:61526"/>
    </reaction>
    <physiologicalReaction direction="left-to-right" evidence="13">
        <dbReference type="Rhea" id="RHEA:40168"/>
    </physiologicalReaction>
</comment>
<evidence type="ECO:0000256" key="4">
    <source>
        <dbReference type="ARBA" id="ARBA00006288"/>
    </source>
</evidence>
<dbReference type="InterPro" id="IPR006091">
    <property type="entry name" value="Acyl-CoA_Oxase/DH_mid-dom"/>
</dbReference>
<feature type="domain" description="Acyl-CoA oxidase C-terminal" evidence="20">
    <location>
        <begin position="478"/>
        <end position="553"/>
    </location>
</feature>
<comment type="pathway">
    <text evidence="3">Lipid metabolism; peroxisomal fatty acid beta-oxidation.</text>
</comment>
<evidence type="ECO:0000313" key="24">
    <source>
        <dbReference type="Proteomes" id="UP000265000"/>
    </source>
</evidence>
<evidence type="ECO:0000259" key="22">
    <source>
        <dbReference type="Pfam" id="PF22924"/>
    </source>
</evidence>
<keyword evidence="8" id="KW-0560">Oxidoreductase</keyword>
<dbReference type="GO" id="GO:0071949">
    <property type="term" value="F:FAD binding"/>
    <property type="evidence" value="ECO:0007669"/>
    <property type="project" value="InterPro"/>
</dbReference>
<evidence type="ECO:0000256" key="17">
    <source>
        <dbReference type="PIRNR" id="PIRNR000168"/>
    </source>
</evidence>
<dbReference type="InterPro" id="IPR055060">
    <property type="entry name" value="ACOX_C_alpha1"/>
</dbReference>
<name>A0A3Q2QA74_FUNHE</name>
<dbReference type="STRING" id="8078.ENSFHEP00000023696"/>
<keyword evidence="6 17" id="KW-0274">FAD</keyword>
<dbReference type="InterPro" id="IPR002655">
    <property type="entry name" value="Acyl-CoA_oxidase_C"/>
</dbReference>
<evidence type="ECO:0000256" key="9">
    <source>
        <dbReference type="ARBA" id="ARBA00023098"/>
    </source>
</evidence>
<dbReference type="FunFam" id="1.20.140.10:FF:000010">
    <property type="entry name" value="Acyl-coenzyme A oxidase"/>
    <property type="match status" value="1"/>
</dbReference>
<dbReference type="Proteomes" id="UP000265000">
    <property type="component" value="Unplaced"/>
</dbReference>
<comment type="catalytic activity">
    <reaction evidence="15">
        <text>(2S)-pristanoyl-CoA + O2 = (2E)-pristenoyl-CoA + H2O2</text>
        <dbReference type="Rhea" id="RHEA:40459"/>
        <dbReference type="ChEBI" id="CHEBI:15379"/>
        <dbReference type="ChEBI" id="CHEBI:16240"/>
        <dbReference type="ChEBI" id="CHEBI:77099"/>
        <dbReference type="ChEBI" id="CHEBI:77293"/>
    </reaction>
    <physiologicalReaction direction="left-to-right" evidence="15">
        <dbReference type="Rhea" id="RHEA:40460"/>
    </physiologicalReaction>
</comment>
<evidence type="ECO:0000256" key="10">
    <source>
        <dbReference type="ARBA" id="ARBA00023140"/>
    </source>
</evidence>
<dbReference type="InterPro" id="IPR012258">
    <property type="entry name" value="Acyl-CoA_oxidase"/>
</dbReference>
<evidence type="ECO:0000256" key="16">
    <source>
        <dbReference type="ARBA" id="ARBA00059159"/>
    </source>
</evidence>
<dbReference type="Pfam" id="PF22924">
    <property type="entry name" value="ACOX_C_alpha1"/>
    <property type="match status" value="1"/>
</dbReference>
<feature type="binding site" evidence="19">
    <location>
        <position position="149"/>
    </location>
    <ligand>
        <name>FAD</name>
        <dbReference type="ChEBI" id="CHEBI:57692"/>
    </ligand>
</feature>
<reference evidence="23" key="2">
    <citation type="submission" date="2025-09" db="UniProtKB">
        <authorList>
            <consortium name="Ensembl"/>
        </authorList>
    </citation>
    <scope>IDENTIFICATION</scope>
</reference>
<organism evidence="23 24">
    <name type="scientific">Fundulus heteroclitus</name>
    <name type="common">Killifish</name>
    <name type="synonym">Mummichog</name>
    <dbReference type="NCBI Taxonomy" id="8078"/>
    <lineage>
        <taxon>Eukaryota</taxon>
        <taxon>Metazoa</taxon>
        <taxon>Chordata</taxon>
        <taxon>Craniata</taxon>
        <taxon>Vertebrata</taxon>
        <taxon>Euteleostomi</taxon>
        <taxon>Actinopterygii</taxon>
        <taxon>Neopterygii</taxon>
        <taxon>Teleostei</taxon>
        <taxon>Neoteleostei</taxon>
        <taxon>Acanthomorphata</taxon>
        <taxon>Ovalentaria</taxon>
        <taxon>Atherinomorphae</taxon>
        <taxon>Cyprinodontiformes</taxon>
        <taxon>Fundulidae</taxon>
        <taxon>Fundulus</taxon>
    </lineage>
</organism>
<dbReference type="InterPro" id="IPR046373">
    <property type="entry name" value="Acyl-CoA_Oxase/DH_mid-dom_sf"/>
</dbReference>
<dbReference type="SUPFAM" id="SSF47203">
    <property type="entry name" value="Acyl-CoA dehydrogenase C-terminal domain-like"/>
    <property type="match status" value="2"/>
</dbReference>
<evidence type="ECO:0000256" key="7">
    <source>
        <dbReference type="ARBA" id="ARBA00022832"/>
    </source>
</evidence>
<feature type="active site" description="Proton acceptor" evidence="18">
    <location>
        <position position="441"/>
    </location>
</feature>
<keyword evidence="7" id="KW-0276">Fatty acid metabolism</keyword>
<comment type="catalytic activity">
    <reaction evidence="11">
        <text>a 2,3-saturated acyl-CoA + O2 = a (2E)-enoyl-CoA + H2O2</text>
        <dbReference type="Rhea" id="RHEA:38959"/>
        <dbReference type="ChEBI" id="CHEBI:15379"/>
        <dbReference type="ChEBI" id="CHEBI:16240"/>
        <dbReference type="ChEBI" id="CHEBI:58856"/>
        <dbReference type="ChEBI" id="CHEBI:65111"/>
        <dbReference type="EC" id="1.3.3.6"/>
    </reaction>
    <physiologicalReaction direction="left-to-right" evidence="11">
        <dbReference type="Rhea" id="RHEA:38960"/>
    </physiologicalReaction>
</comment>
<dbReference type="AlphaFoldDB" id="A0A3Q2QA74"/>
<evidence type="ECO:0000256" key="8">
    <source>
        <dbReference type="ARBA" id="ARBA00023002"/>
    </source>
</evidence>
<evidence type="ECO:0000256" key="1">
    <source>
        <dbReference type="ARBA" id="ARBA00001974"/>
    </source>
</evidence>
<comment type="catalytic activity">
    <reaction evidence="12">
        <text>hexadecanedioyl-CoA + O2 = (2E)-hexadecenedioyl-CoA + H2O2</text>
        <dbReference type="Rhea" id="RHEA:40275"/>
        <dbReference type="ChEBI" id="CHEBI:15379"/>
        <dbReference type="ChEBI" id="CHEBI:16240"/>
        <dbReference type="ChEBI" id="CHEBI:77075"/>
        <dbReference type="ChEBI" id="CHEBI:77085"/>
    </reaction>
    <physiologicalReaction direction="left-to-right" evidence="12">
        <dbReference type="Rhea" id="RHEA:40276"/>
    </physiologicalReaction>
</comment>
<evidence type="ECO:0000256" key="6">
    <source>
        <dbReference type="ARBA" id="ARBA00022827"/>
    </source>
</evidence>
<feature type="binding site" evidence="19">
    <location>
        <position position="188"/>
    </location>
    <ligand>
        <name>FAD</name>
        <dbReference type="ChEBI" id="CHEBI:57692"/>
    </ligand>
</feature>
<dbReference type="Gene3D" id="1.20.140.10">
    <property type="entry name" value="Butyryl-CoA Dehydrogenase, subunit A, domain 3"/>
    <property type="match status" value="2"/>
</dbReference>
<dbReference type="PANTHER" id="PTHR10909">
    <property type="entry name" value="ELECTRON TRANSPORT OXIDOREDUCTASE"/>
    <property type="match status" value="1"/>
</dbReference>
<dbReference type="Gene3D" id="2.40.110.10">
    <property type="entry name" value="Butyryl-CoA Dehydrogenase, subunit A, domain 2"/>
    <property type="match status" value="1"/>
</dbReference>